<keyword evidence="10" id="KW-1185">Reference proteome</keyword>
<dbReference type="SUPFAM" id="SSF51905">
    <property type="entry name" value="FAD/NAD(P)-binding domain"/>
    <property type="match status" value="1"/>
</dbReference>
<dbReference type="AlphaFoldDB" id="A0A3B0PMQ8"/>
<dbReference type="PROSITE" id="PS50968">
    <property type="entry name" value="BIOTINYL_LIPOYL"/>
    <property type="match status" value="1"/>
</dbReference>
<dbReference type="InterPro" id="IPR036188">
    <property type="entry name" value="FAD/NAD-bd_sf"/>
</dbReference>
<dbReference type="Proteomes" id="UP000257559">
    <property type="component" value="Chromosome"/>
</dbReference>
<organism evidence="9 10">
    <name type="scientific">Mycoplasmopsis edwardii</name>
    <dbReference type="NCBI Taxonomy" id="53558"/>
    <lineage>
        <taxon>Bacteria</taxon>
        <taxon>Bacillati</taxon>
        <taxon>Mycoplasmatota</taxon>
        <taxon>Mycoplasmoidales</taxon>
        <taxon>Metamycoplasmataceae</taxon>
        <taxon>Mycoplasmopsis</taxon>
    </lineage>
</organism>
<gene>
    <name evidence="9" type="primary">pdhC_3</name>
    <name evidence="9" type="ORF">NCTC10132_00446</name>
</gene>
<proteinExistence type="predicted"/>
<dbReference type="InterPro" id="IPR050743">
    <property type="entry name" value="2-oxoacid_DH_E2_comp"/>
</dbReference>
<dbReference type="KEGG" id="medw:NCTC10132_00446"/>
<dbReference type="PANTHER" id="PTHR43178:SF5">
    <property type="entry name" value="LIPOAMIDE ACYLTRANSFERASE COMPONENT OF BRANCHED-CHAIN ALPHA-KETO ACID DEHYDROGENASE COMPLEX, MITOCHONDRIAL"/>
    <property type="match status" value="1"/>
</dbReference>
<keyword evidence="4" id="KW-0450">Lipoyl</keyword>
<dbReference type="Gene3D" id="2.40.50.100">
    <property type="match status" value="1"/>
</dbReference>
<keyword evidence="9" id="KW-0670">Pyruvate</keyword>
<dbReference type="Gene3D" id="3.50.50.60">
    <property type="entry name" value="FAD/NAD(P)-binding domain"/>
    <property type="match status" value="1"/>
</dbReference>
<feature type="region of interest" description="Disordered" evidence="7">
    <location>
        <begin position="126"/>
        <end position="148"/>
    </location>
</feature>
<dbReference type="InterPro" id="IPR003016">
    <property type="entry name" value="2-oxoA_DH_lipoyl-BS"/>
</dbReference>
<dbReference type="PANTHER" id="PTHR43178">
    <property type="entry name" value="DIHYDROLIPOAMIDE ACETYLTRANSFERASE COMPONENT OF PYRUVATE DEHYDROGENASE COMPLEX"/>
    <property type="match status" value="1"/>
</dbReference>
<feature type="non-terminal residue" evidence="9">
    <location>
        <position position="191"/>
    </location>
</feature>
<evidence type="ECO:0000256" key="5">
    <source>
        <dbReference type="ARBA" id="ARBA00023002"/>
    </source>
</evidence>
<dbReference type="GO" id="GO:0004742">
    <property type="term" value="F:dihydrolipoyllysine-residue acetyltransferase activity"/>
    <property type="evidence" value="ECO:0007669"/>
    <property type="project" value="UniProtKB-EC"/>
</dbReference>
<feature type="region of interest" description="Disordered" evidence="7">
    <location>
        <begin position="78"/>
        <end position="102"/>
    </location>
</feature>
<dbReference type="InterPro" id="IPR000089">
    <property type="entry name" value="Biotin_lipoyl"/>
</dbReference>
<dbReference type="InterPro" id="IPR003953">
    <property type="entry name" value="FAD-dep_OxRdtase_2_FAD-bd"/>
</dbReference>
<feature type="domain" description="Lipoyl-binding" evidence="8">
    <location>
        <begin position="1"/>
        <end position="76"/>
    </location>
</feature>
<dbReference type="EC" id="2.3.1.12" evidence="9"/>
<dbReference type="GO" id="GO:0031405">
    <property type="term" value="F:lipoic acid binding"/>
    <property type="evidence" value="ECO:0007669"/>
    <property type="project" value="TreeGrafter"/>
</dbReference>
<accession>A0A3B0PMQ8</accession>
<evidence type="ECO:0000256" key="1">
    <source>
        <dbReference type="ARBA" id="ARBA00001938"/>
    </source>
</evidence>
<dbReference type="GO" id="GO:0016491">
    <property type="term" value="F:oxidoreductase activity"/>
    <property type="evidence" value="ECO:0007669"/>
    <property type="project" value="UniProtKB-KW"/>
</dbReference>
<evidence type="ECO:0000256" key="7">
    <source>
        <dbReference type="SAM" id="MobiDB-lite"/>
    </source>
</evidence>
<evidence type="ECO:0000313" key="10">
    <source>
        <dbReference type="Proteomes" id="UP000257559"/>
    </source>
</evidence>
<evidence type="ECO:0000256" key="2">
    <source>
        <dbReference type="ARBA" id="ARBA00022630"/>
    </source>
</evidence>
<comment type="cofactor">
    <cofactor evidence="1">
        <name>(R)-lipoate</name>
        <dbReference type="ChEBI" id="CHEBI:83088"/>
    </cofactor>
</comment>
<dbReference type="InterPro" id="IPR011053">
    <property type="entry name" value="Single_hybrid_motif"/>
</dbReference>
<dbReference type="PROSITE" id="PS00189">
    <property type="entry name" value="LIPOYL"/>
    <property type="match status" value="1"/>
</dbReference>
<sequence>MLKFKFADIGEGLHEGVVGEIYKKEGDEVKEGDPLFSVETDKVTSDIPSPATGKILKVLMAVGDTIHVGQEVYHIDDGSADTPEALAPQQPAKEEKQEGGGASVVGEVKVSNQLFDLSSLRKPATVQQVKESPKQEVASESSAKDKGKVYTGTIEEDFDVIVIGSGPGGYVAAEESGSAGLKTLIIEKEFW</sequence>
<evidence type="ECO:0000256" key="4">
    <source>
        <dbReference type="ARBA" id="ARBA00022823"/>
    </source>
</evidence>
<dbReference type="SUPFAM" id="SSF51230">
    <property type="entry name" value="Single hybrid motif"/>
    <property type="match status" value="1"/>
</dbReference>
<name>A0A3B0PMQ8_9BACT</name>
<dbReference type="CDD" id="cd06849">
    <property type="entry name" value="lipoyl_domain"/>
    <property type="match status" value="1"/>
</dbReference>
<keyword evidence="5" id="KW-0560">Oxidoreductase</keyword>
<keyword evidence="3 9" id="KW-0808">Transferase</keyword>
<evidence type="ECO:0000256" key="3">
    <source>
        <dbReference type="ARBA" id="ARBA00022679"/>
    </source>
</evidence>
<dbReference type="Pfam" id="PF00890">
    <property type="entry name" value="FAD_binding_2"/>
    <property type="match status" value="1"/>
</dbReference>
<keyword evidence="2" id="KW-0285">Flavoprotein</keyword>
<dbReference type="GO" id="GO:0005737">
    <property type="term" value="C:cytoplasm"/>
    <property type="evidence" value="ECO:0007669"/>
    <property type="project" value="TreeGrafter"/>
</dbReference>
<dbReference type="Pfam" id="PF00364">
    <property type="entry name" value="Biotin_lipoyl"/>
    <property type="match status" value="1"/>
</dbReference>
<keyword evidence="6 9" id="KW-0012">Acyltransferase</keyword>
<evidence type="ECO:0000256" key="6">
    <source>
        <dbReference type="ARBA" id="ARBA00023315"/>
    </source>
</evidence>
<evidence type="ECO:0000313" key="9">
    <source>
        <dbReference type="EMBL" id="SYV97087.1"/>
    </source>
</evidence>
<protein>
    <submittedName>
        <fullName evidence="9">Pyruvate dehydrogenase E2 component</fullName>
        <ecNumber evidence="9">2.3.1.12</ecNumber>
    </submittedName>
</protein>
<reference evidence="10" key="1">
    <citation type="submission" date="2018-06" db="EMBL/GenBank/DDBJ databases">
        <authorList>
            <consortium name="Pathogen Informatics"/>
        </authorList>
    </citation>
    <scope>NUCLEOTIDE SEQUENCE [LARGE SCALE GENOMIC DNA]</scope>
    <source>
        <strain evidence="10">NCTC10132</strain>
    </source>
</reference>
<dbReference type="EMBL" id="LS991951">
    <property type="protein sequence ID" value="SYV97087.1"/>
    <property type="molecule type" value="Genomic_DNA"/>
</dbReference>
<evidence type="ECO:0000259" key="8">
    <source>
        <dbReference type="PROSITE" id="PS50968"/>
    </source>
</evidence>